<dbReference type="EMBL" id="OCNF01000004">
    <property type="protein sequence ID" value="SOD66649.1"/>
    <property type="molecule type" value="Genomic_DNA"/>
</dbReference>
<organism evidence="2 3">
    <name type="scientific">Alysiella filiformis DSM 16848</name>
    <dbReference type="NCBI Taxonomy" id="1120981"/>
    <lineage>
        <taxon>Bacteria</taxon>
        <taxon>Pseudomonadati</taxon>
        <taxon>Pseudomonadota</taxon>
        <taxon>Betaproteobacteria</taxon>
        <taxon>Neisseriales</taxon>
        <taxon>Neisseriaceae</taxon>
        <taxon>Alysiella</taxon>
    </lineage>
</organism>
<sequence>MPICLLPRFWDLFWYGYRKISFRQPENVGLKTNLQQKENIMSRKPLRNLTPKEQKIMGWTSLAVWLILTVNLWSKSYSSAFKTWVTVGNTAVFLTIAVYAFANLKLSEKQRWTCMIAMIIFALLINGMYQFLPRN</sequence>
<protein>
    <submittedName>
        <fullName evidence="2">Uncharacterized protein</fullName>
    </submittedName>
</protein>
<evidence type="ECO:0000256" key="1">
    <source>
        <dbReference type="SAM" id="Phobius"/>
    </source>
</evidence>
<keyword evidence="3" id="KW-1185">Reference proteome</keyword>
<dbReference type="AlphaFoldDB" id="A0A286E6Y6"/>
<evidence type="ECO:0000313" key="2">
    <source>
        <dbReference type="EMBL" id="SOD66649.1"/>
    </source>
</evidence>
<feature type="transmembrane region" description="Helical" evidence="1">
    <location>
        <begin position="114"/>
        <end position="132"/>
    </location>
</feature>
<dbReference type="Proteomes" id="UP000219669">
    <property type="component" value="Unassembled WGS sequence"/>
</dbReference>
<keyword evidence="1" id="KW-0472">Membrane</keyword>
<keyword evidence="1" id="KW-0812">Transmembrane</keyword>
<gene>
    <name evidence="2" type="ORF">SAMN02746062_00679</name>
</gene>
<evidence type="ECO:0000313" key="3">
    <source>
        <dbReference type="Proteomes" id="UP000219669"/>
    </source>
</evidence>
<feature type="transmembrane region" description="Helical" evidence="1">
    <location>
        <begin position="80"/>
        <end position="102"/>
    </location>
</feature>
<feature type="transmembrane region" description="Helical" evidence="1">
    <location>
        <begin position="56"/>
        <end position="74"/>
    </location>
</feature>
<reference evidence="2 3" key="1">
    <citation type="submission" date="2017-09" db="EMBL/GenBank/DDBJ databases">
        <authorList>
            <person name="Ehlers B."/>
            <person name="Leendertz F.H."/>
        </authorList>
    </citation>
    <scope>NUCLEOTIDE SEQUENCE [LARGE SCALE GENOMIC DNA]</scope>
    <source>
        <strain evidence="2 3">DSM 16848</strain>
    </source>
</reference>
<keyword evidence="1" id="KW-1133">Transmembrane helix</keyword>
<accession>A0A286E6Y6</accession>
<name>A0A286E6Y6_9NEIS</name>
<proteinExistence type="predicted"/>